<dbReference type="Pfam" id="PF23598">
    <property type="entry name" value="LRR_14"/>
    <property type="match status" value="1"/>
</dbReference>
<dbReference type="FunFam" id="3.40.50.300:FF:001091">
    <property type="entry name" value="Probable disease resistance protein At1g61300"/>
    <property type="match status" value="1"/>
</dbReference>
<dbReference type="PANTHER" id="PTHR33463">
    <property type="entry name" value="NB-ARC DOMAIN-CONTAINING PROTEIN-RELATED"/>
    <property type="match status" value="1"/>
</dbReference>
<feature type="domain" description="Disease resistance R13L4/SHOC-2-like LRR" evidence="10">
    <location>
        <begin position="510"/>
        <end position="630"/>
    </location>
</feature>
<keyword evidence="2" id="KW-0433">Leucine-rich repeat</keyword>
<reference evidence="11" key="1">
    <citation type="submission" date="2018-02" db="EMBL/GenBank/DDBJ databases">
        <title>Rhizophora mucronata_Transcriptome.</title>
        <authorList>
            <person name="Meera S.P."/>
            <person name="Sreeshan A."/>
            <person name="Augustine A."/>
        </authorList>
    </citation>
    <scope>NUCLEOTIDE SEQUENCE</scope>
    <source>
        <tissue evidence="11">Leaf</tissue>
    </source>
</reference>
<proteinExistence type="inferred from homology"/>
<dbReference type="GO" id="GO:0006952">
    <property type="term" value="P:defense response"/>
    <property type="evidence" value="ECO:0007669"/>
    <property type="project" value="UniProtKB-KW"/>
</dbReference>
<dbReference type="Pfam" id="PF00931">
    <property type="entry name" value="NB-ARC"/>
    <property type="match status" value="1"/>
</dbReference>
<evidence type="ECO:0000256" key="1">
    <source>
        <dbReference type="ARBA" id="ARBA00008894"/>
    </source>
</evidence>
<evidence type="ECO:0000256" key="4">
    <source>
        <dbReference type="ARBA" id="ARBA00022741"/>
    </source>
</evidence>
<dbReference type="Gene3D" id="1.10.10.10">
    <property type="entry name" value="Winged helix-like DNA-binding domain superfamily/Winged helix DNA-binding domain"/>
    <property type="match status" value="1"/>
</dbReference>
<feature type="domain" description="Disease resistance protein winged helix" evidence="9">
    <location>
        <begin position="409"/>
        <end position="478"/>
    </location>
</feature>
<dbReference type="InterPro" id="IPR027417">
    <property type="entry name" value="P-loop_NTPase"/>
</dbReference>
<keyword evidence="4" id="KW-0547">Nucleotide-binding</keyword>
<name>A0A2P2LWZ7_RHIMU</name>
<keyword evidence="3" id="KW-0677">Repeat</keyword>
<dbReference type="FunFam" id="1.10.10.10:FF:000322">
    <property type="entry name" value="Probable disease resistance protein At1g63360"/>
    <property type="match status" value="1"/>
</dbReference>
<dbReference type="EMBL" id="GGEC01042010">
    <property type="protein sequence ID" value="MBX22494.1"/>
    <property type="molecule type" value="Transcribed_RNA"/>
</dbReference>
<dbReference type="SUPFAM" id="SSF52058">
    <property type="entry name" value="L domain-like"/>
    <property type="match status" value="1"/>
</dbReference>
<evidence type="ECO:0000256" key="7">
    <source>
        <dbReference type="SAM" id="Coils"/>
    </source>
</evidence>
<dbReference type="Pfam" id="PF23559">
    <property type="entry name" value="WHD_DRP"/>
    <property type="match status" value="1"/>
</dbReference>
<dbReference type="AlphaFoldDB" id="A0A2P2LWZ7"/>
<dbReference type="EMBL" id="GGEC01042007">
    <property type="protein sequence ID" value="MBX22491.1"/>
    <property type="molecule type" value="Transcribed_RNA"/>
</dbReference>
<dbReference type="PANTHER" id="PTHR33463:SF220">
    <property type="entry name" value="NB-ARC DOMAIN-CONTAINING PROTEIN"/>
    <property type="match status" value="1"/>
</dbReference>
<dbReference type="InterPro" id="IPR002182">
    <property type="entry name" value="NB-ARC"/>
</dbReference>
<keyword evidence="6" id="KW-0067">ATP-binding</keyword>
<dbReference type="InterPro" id="IPR036388">
    <property type="entry name" value="WH-like_DNA-bd_sf"/>
</dbReference>
<evidence type="ECO:0000259" key="10">
    <source>
        <dbReference type="Pfam" id="PF23598"/>
    </source>
</evidence>
<dbReference type="PRINTS" id="PR00364">
    <property type="entry name" value="DISEASERSIST"/>
</dbReference>
<evidence type="ECO:0000259" key="9">
    <source>
        <dbReference type="Pfam" id="PF23559"/>
    </source>
</evidence>
<accession>A0A2P2LWZ7</accession>
<keyword evidence="7" id="KW-0175">Coiled coil</keyword>
<evidence type="ECO:0000256" key="3">
    <source>
        <dbReference type="ARBA" id="ARBA00022737"/>
    </source>
</evidence>
<evidence type="ECO:0000256" key="2">
    <source>
        <dbReference type="ARBA" id="ARBA00022614"/>
    </source>
</evidence>
<dbReference type="InterPro" id="IPR058922">
    <property type="entry name" value="WHD_DRP"/>
</dbReference>
<evidence type="ECO:0000256" key="5">
    <source>
        <dbReference type="ARBA" id="ARBA00022821"/>
    </source>
</evidence>
<evidence type="ECO:0000313" key="11">
    <source>
        <dbReference type="EMBL" id="MBX22494.1"/>
    </source>
</evidence>
<dbReference type="SUPFAM" id="SSF52540">
    <property type="entry name" value="P-loop containing nucleoside triphosphate hydrolases"/>
    <property type="match status" value="1"/>
</dbReference>
<dbReference type="EMBL" id="GGEC01042012">
    <property type="protein sequence ID" value="MBX22496.1"/>
    <property type="molecule type" value="Transcribed_RNA"/>
</dbReference>
<dbReference type="InterPro" id="IPR032675">
    <property type="entry name" value="LRR_dom_sf"/>
</dbReference>
<dbReference type="FunFam" id="1.10.8.430:FF:000003">
    <property type="entry name" value="Probable disease resistance protein At5g66910"/>
    <property type="match status" value="1"/>
</dbReference>
<evidence type="ECO:0000259" key="8">
    <source>
        <dbReference type="Pfam" id="PF00931"/>
    </source>
</evidence>
<feature type="domain" description="NB-ARC" evidence="8">
    <location>
        <begin position="153"/>
        <end position="319"/>
    </location>
</feature>
<evidence type="ECO:0000256" key="6">
    <source>
        <dbReference type="ARBA" id="ARBA00022840"/>
    </source>
</evidence>
<dbReference type="Gene3D" id="3.40.50.300">
    <property type="entry name" value="P-loop containing nucleotide triphosphate hydrolases"/>
    <property type="match status" value="1"/>
</dbReference>
<protein>
    <submittedName>
        <fullName evidence="11">Uncharacterized protein MANES_04G115600</fullName>
    </submittedName>
</protein>
<dbReference type="InterPro" id="IPR050905">
    <property type="entry name" value="Plant_NBS-LRR"/>
</dbReference>
<organism evidence="11">
    <name type="scientific">Rhizophora mucronata</name>
    <name type="common">Asiatic mangrove</name>
    <dbReference type="NCBI Taxonomy" id="61149"/>
    <lineage>
        <taxon>Eukaryota</taxon>
        <taxon>Viridiplantae</taxon>
        <taxon>Streptophyta</taxon>
        <taxon>Embryophyta</taxon>
        <taxon>Tracheophyta</taxon>
        <taxon>Spermatophyta</taxon>
        <taxon>Magnoliopsida</taxon>
        <taxon>eudicotyledons</taxon>
        <taxon>Gunneridae</taxon>
        <taxon>Pentapetalae</taxon>
        <taxon>rosids</taxon>
        <taxon>fabids</taxon>
        <taxon>Malpighiales</taxon>
        <taxon>Rhizophoraceae</taxon>
        <taxon>Rhizophora</taxon>
    </lineage>
</organism>
<dbReference type="Gene3D" id="3.80.10.10">
    <property type="entry name" value="Ribonuclease Inhibitor"/>
    <property type="match status" value="1"/>
</dbReference>
<dbReference type="GO" id="GO:0043531">
    <property type="term" value="F:ADP binding"/>
    <property type="evidence" value="ECO:0007669"/>
    <property type="project" value="InterPro"/>
</dbReference>
<keyword evidence="5" id="KW-0611">Plant defense</keyword>
<dbReference type="InterPro" id="IPR055414">
    <property type="entry name" value="LRR_R13L4/SHOC2-like"/>
</dbReference>
<dbReference type="InterPro" id="IPR042197">
    <property type="entry name" value="Apaf_helical"/>
</dbReference>
<comment type="similarity">
    <text evidence="1">Belongs to the disease resistance NB-LRR family.</text>
</comment>
<dbReference type="GO" id="GO:0005524">
    <property type="term" value="F:ATP binding"/>
    <property type="evidence" value="ECO:0007669"/>
    <property type="project" value="UniProtKB-KW"/>
</dbReference>
<dbReference type="Gene3D" id="1.10.8.430">
    <property type="entry name" value="Helical domain of apoptotic protease-activating factors"/>
    <property type="match status" value="1"/>
</dbReference>
<feature type="coiled-coil region" evidence="7">
    <location>
        <begin position="27"/>
        <end position="54"/>
    </location>
</feature>
<sequence length="645" mass="73704">MGIALSIDIGGFIFGCWDRCFKRATSLSQLENNLGNLQNKRDRLKARSDDTLDRVRIEEAEPLHEVAAWWKEVDDAIAKADNLLSTRQQEIEKLCLGGCCSKNCVSSIIFQRKVIESLQQVDELCGRNLGAIVQPRPVVVQAKIPLDEPVGLETTFDKAWRCLVEENIGILGLWGMGGVGKTTLVKQIYNKFCATGLVPIWAVVSKDYNLDKVQEVIGEQLGLCQDEQWKKQAPERKATRISNKLRNNKFCKNKFVLILDDIWDYIDLTEVGVPTEQSESKIIFTTRSESVCGKMNAKAIIKVEPLTQQEAWKLFTKNIQKDILKIPGICPLAEAVARECDGLPLALVTISKTTSPMKTLQEWTHALEVLTKATSKFADMERKVFSRLKFSYDSLPDDKVKSCFLYCSLFPEDYKIEKDLLIDYLICEKLIEGENYEIDLRNKGYFDIGNLVRVGLLEEEEERGVDFVRMHDLIRDMALWIAKDKFFVKSGMQLNKVPSVEQWQGAKRVSLMKNRIEKIEEVPECRDLSTLFLNGNRRVSIHDDFFQSMNALTVLDLSCTWLQELPSGITKLVSLQSLNLSGTTIRELPLELNELEELKCLNIERTRALSKIPRNLLSSLKQLQILRMLECWYFNPKNQEDVRCL</sequence>